<dbReference type="EMBL" id="BARS01018930">
    <property type="protein sequence ID" value="GAF86318.1"/>
    <property type="molecule type" value="Genomic_DNA"/>
</dbReference>
<accession>X0SYM7</accession>
<feature type="non-terminal residue" evidence="1">
    <location>
        <position position="31"/>
    </location>
</feature>
<name>X0SYM7_9ZZZZ</name>
<gene>
    <name evidence="1" type="ORF">S01H1_30728</name>
</gene>
<dbReference type="AlphaFoldDB" id="X0SYM7"/>
<proteinExistence type="predicted"/>
<protein>
    <submittedName>
        <fullName evidence="1">Uncharacterized protein</fullName>
    </submittedName>
</protein>
<reference evidence="1" key="1">
    <citation type="journal article" date="2014" name="Front. Microbiol.">
        <title>High frequency of phylogenetically diverse reductive dehalogenase-homologous genes in deep subseafloor sedimentary metagenomes.</title>
        <authorList>
            <person name="Kawai M."/>
            <person name="Futagami T."/>
            <person name="Toyoda A."/>
            <person name="Takaki Y."/>
            <person name="Nishi S."/>
            <person name="Hori S."/>
            <person name="Arai W."/>
            <person name="Tsubouchi T."/>
            <person name="Morono Y."/>
            <person name="Uchiyama I."/>
            <person name="Ito T."/>
            <person name="Fujiyama A."/>
            <person name="Inagaki F."/>
            <person name="Takami H."/>
        </authorList>
    </citation>
    <scope>NUCLEOTIDE SEQUENCE</scope>
    <source>
        <strain evidence="1">Expedition CK06-06</strain>
    </source>
</reference>
<evidence type="ECO:0000313" key="1">
    <source>
        <dbReference type="EMBL" id="GAF86318.1"/>
    </source>
</evidence>
<organism evidence="1">
    <name type="scientific">marine sediment metagenome</name>
    <dbReference type="NCBI Taxonomy" id="412755"/>
    <lineage>
        <taxon>unclassified sequences</taxon>
        <taxon>metagenomes</taxon>
        <taxon>ecological metagenomes</taxon>
    </lineage>
</organism>
<sequence>MLWIIATSAECPADPQARIDMETFAAVRIEQ</sequence>
<comment type="caution">
    <text evidence="1">The sequence shown here is derived from an EMBL/GenBank/DDBJ whole genome shotgun (WGS) entry which is preliminary data.</text>
</comment>